<protein>
    <submittedName>
        <fullName evidence="2">Uncharacterized protein</fullName>
    </submittedName>
</protein>
<dbReference type="EMBL" id="WSZM01000058">
    <property type="protein sequence ID" value="KAF4044851.1"/>
    <property type="molecule type" value="Genomic_DNA"/>
</dbReference>
<keyword evidence="3" id="KW-1185">Reference proteome</keyword>
<dbReference type="Proteomes" id="UP000602510">
    <property type="component" value="Unassembled WGS sequence"/>
</dbReference>
<sequence>MVFSRRAASPTSSLSSYGSSCEYQQVCKVAPADGHKNTEQFSADDDREVARRALADLEELYFDEDSDEESLDEDEHEVNSEWGSGTSPCSSRGKRHAGAMTLEELTVAVNAAIEYHRPTSTAVAQPAIAPKGKEDDKSSRYSAERCPPSHCRHQQKGVSSVSSSGEDSVLKMFQDMLEMKEKHFYALKTRDNQSKEDITNRTAKVDQQQQTTTYVRDQATETDRYSHRRPLDAAFRVAELDIPPLSPSLGVHAEYDATASNLVRPIEVGPTLADLAQRRRLSSQLQLSSESSWSSSSSSSATGPGSQSSLVSGNSSGSANSNRYSATKSVTSQQTHSRRRSRTAPPSTSRASSKHSSCKSQYLAKREPSIEIREPSDAQTTPARKDQADKGFPHVPTDQVQSGPELVKWELDLSNFAI</sequence>
<organism evidence="2 3">
    <name type="scientific">Phytophthora infestans</name>
    <name type="common">Potato late blight agent</name>
    <name type="synonym">Botrytis infestans</name>
    <dbReference type="NCBI Taxonomy" id="4787"/>
    <lineage>
        <taxon>Eukaryota</taxon>
        <taxon>Sar</taxon>
        <taxon>Stramenopiles</taxon>
        <taxon>Oomycota</taxon>
        <taxon>Peronosporomycetes</taxon>
        <taxon>Peronosporales</taxon>
        <taxon>Peronosporaceae</taxon>
        <taxon>Phytophthora</taxon>
    </lineage>
</organism>
<feature type="compositionally biased region" description="Polar residues" evidence="1">
    <location>
        <begin position="81"/>
        <end position="90"/>
    </location>
</feature>
<reference evidence="2" key="1">
    <citation type="submission" date="2020-04" db="EMBL/GenBank/DDBJ databases">
        <title>Hybrid Assembly of Korean Phytophthora infestans isolates.</title>
        <authorList>
            <person name="Prokchorchik M."/>
            <person name="Lee Y."/>
            <person name="Seo J."/>
            <person name="Cho J.-H."/>
            <person name="Park Y.-E."/>
            <person name="Jang D.-C."/>
            <person name="Im J.-S."/>
            <person name="Choi J.-G."/>
            <person name="Park H.-J."/>
            <person name="Lee G.-B."/>
            <person name="Lee Y.-G."/>
            <person name="Hong S.-Y."/>
            <person name="Cho K."/>
            <person name="Sohn K.H."/>
        </authorList>
    </citation>
    <scope>NUCLEOTIDE SEQUENCE</scope>
    <source>
        <strain evidence="2">KR_1_A1</strain>
    </source>
</reference>
<feature type="compositionally biased region" description="Low complexity" evidence="1">
    <location>
        <begin position="286"/>
        <end position="335"/>
    </location>
</feature>
<dbReference type="AlphaFoldDB" id="A0A833SRM3"/>
<proteinExistence type="predicted"/>
<evidence type="ECO:0000313" key="2">
    <source>
        <dbReference type="EMBL" id="KAF4044851.1"/>
    </source>
</evidence>
<feature type="region of interest" description="Disordered" evidence="1">
    <location>
        <begin position="119"/>
        <end position="165"/>
    </location>
</feature>
<feature type="region of interest" description="Disordered" evidence="1">
    <location>
        <begin position="60"/>
        <end position="97"/>
    </location>
</feature>
<name>A0A833SRM3_PHYIN</name>
<feature type="region of interest" description="Disordered" evidence="1">
    <location>
        <begin position="286"/>
        <end position="403"/>
    </location>
</feature>
<feature type="compositionally biased region" description="Basic and acidic residues" evidence="1">
    <location>
        <begin position="383"/>
        <end position="392"/>
    </location>
</feature>
<comment type="caution">
    <text evidence="2">The sequence shown here is derived from an EMBL/GenBank/DDBJ whole genome shotgun (WGS) entry which is preliminary data.</text>
</comment>
<gene>
    <name evidence="2" type="ORF">GN244_ATG02764</name>
</gene>
<evidence type="ECO:0000256" key="1">
    <source>
        <dbReference type="SAM" id="MobiDB-lite"/>
    </source>
</evidence>
<evidence type="ECO:0000313" key="3">
    <source>
        <dbReference type="Proteomes" id="UP000602510"/>
    </source>
</evidence>
<feature type="compositionally biased region" description="Basic and acidic residues" evidence="1">
    <location>
        <begin position="131"/>
        <end position="143"/>
    </location>
</feature>
<feature type="compositionally biased region" description="Acidic residues" evidence="1">
    <location>
        <begin position="60"/>
        <end position="76"/>
    </location>
</feature>
<accession>A0A833SRM3</accession>
<feature type="compositionally biased region" description="Basic and acidic residues" evidence="1">
    <location>
        <begin position="364"/>
        <end position="376"/>
    </location>
</feature>